<dbReference type="PROSITE" id="PS51257">
    <property type="entry name" value="PROKAR_LIPOPROTEIN"/>
    <property type="match status" value="1"/>
</dbReference>
<evidence type="ECO:0000313" key="3">
    <source>
        <dbReference type="Proteomes" id="UP000271003"/>
    </source>
</evidence>
<keyword evidence="3" id="KW-1185">Reference proteome</keyword>
<feature type="signal peptide" evidence="1">
    <location>
        <begin position="1"/>
        <end position="23"/>
    </location>
</feature>
<dbReference type="AlphaFoldDB" id="A0A2Z6IB29"/>
<evidence type="ECO:0000256" key="1">
    <source>
        <dbReference type="SAM" id="SignalP"/>
    </source>
</evidence>
<reference evidence="2 3" key="1">
    <citation type="journal article" date="2018" name="Int. J. Syst. Evol. Microbiol.">
        <title>Mesosutterella multiformis gen. nov., sp. nov., a member of the family Sutterellaceae and Sutterella megalosphaeroides sp. nov., isolated from human faeces.</title>
        <authorList>
            <person name="Sakamoto M."/>
            <person name="Ikeyama N."/>
            <person name="Kunihiro T."/>
            <person name="Iino T."/>
            <person name="Yuki M."/>
            <person name="Ohkuma M."/>
        </authorList>
    </citation>
    <scope>NUCLEOTIDE SEQUENCE [LARGE SCALE GENOMIC DNA]</scope>
    <source>
        <strain evidence="2 3">6FBBBH3</strain>
    </source>
</reference>
<name>A0A2Z6IB29_9BURK</name>
<feature type="chain" id="PRO_5016376901" description="Lipoprotein" evidence="1">
    <location>
        <begin position="24"/>
        <end position="113"/>
    </location>
</feature>
<evidence type="ECO:0008006" key="4">
    <source>
        <dbReference type="Google" id="ProtNLM"/>
    </source>
</evidence>
<dbReference type="KEGG" id="sutt:SUTMEG_14950"/>
<gene>
    <name evidence="2" type="ORF">SUTMEG_14950</name>
</gene>
<proteinExistence type="predicted"/>
<evidence type="ECO:0000313" key="2">
    <source>
        <dbReference type="EMBL" id="BBF23604.1"/>
    </source>
</evidence>
<organism evidence="2 3">
    <name type="scientific">Sutterella megalosphaeroides</name>
    <dbReference type="NCBI Taxonomy" id="2494234"/>
    <lineage>
        <taxon>Bacteria</taxon>
        <taxon>Pseudomonadati</taxon>
        <taxon>Pseudomonadota</taxon>
        <taxon>Betaproteobacteria</taxon>
        <taxon>Burkholderiales</taxon>
        <taxon>Sutterellaceae</taxon>
        <taxon>Sutterella</taxon>
    </lineage>
</organism>
<dbReference type="RefSeq" id="WP_120177192.1">
    <property type="nucleotide sequence ID" value="NZ_AP018786.1"/>
</dbReference>
<dbReference type="EMBL" id="AP018786">
    <property type="protein sequence ID" value="BBF23604.1"/>
    <property type="molecule type" value="Genomic_DNA"/>
</dbReference>
<sequence length="113" mass="12020">MTRNRFTRSFLLAGACTALAALAGCSGIPIQEPVAMGDGVYLTSAYGTDLSEVKAALFESAAEFCDDDDLILHVESFTVDAAPAAEIEDPEDAENEDLKRAGSAELRFSCRKP</sequence>
<protein>
    <recommendedName>
        <fullName evidence="4">Lipoprotein</fullName>
    </recommendedName>
</protein>
<dbReference type="Proteomes" id="UP000271003">
    <property type="component" value="Chromosome"/>
</dbReference>
<accession>A0A2Z6IB29</accession>
<keyword evidence="1" id="KW-0732">Signal</keyword>